<comment type="caution">
    <text evidence="2">The sequence shown here is derived from an EMBL/GenBank/DDBJ whole genome shotgun (WGS) entry which is preliminary data.</text>
</comment>
<accession>A0A838CWE0</accession>
<organism evidence="2 3">
    <name type="scientific">Halobacillus locisalis</name>
    <dbReference type="NCBI Taxonomy" id="220753"/>
    <lineage>
        <taxon>Bacteria</taxon>
        <taxon>Bacillati</taxon>
        <taxon>Bacillota</taxon>
        <taxon>Bacilli</taxon>
        <taxon>Bacillales</taxon>
        <taxon>Bacillaceae</taxon>
        <taxon>Halobacillus</taxon>
    </lineage>
</organism>
<evidence type="ECO:0000256" key="1">
    <source>
        <dbReference type="SAM" id="Phobius"/>
    </source>
</evidence>
<keyword evidence="1" id="KW-0812">Transmembrane</keyword>
<dbReference type="Proteomes" id="UP000571017">
    <property type="component" value="Unassembled WGS sequence"/>
</dbReference>
<keyword evidence="1" id="KW-1133">Transmembrane helix</keyword>
<keyword evidence="3" id="KW-1185">Reference proteome</keyword>
<feature type="transmembrane region" description="Helical" evidence="1">
    <location>
        <begin position="73"/>
        <end position="90"/>
    </location>
</feature>
<feature type="transmembrane region" description="Helical" evidence="1">
    <location>
        <begin position="121"/>
        <end position="141"/>
    </location>
</feature>
<dbReference type="EMBL" id="JACEFG010000003">
    <property type="protein sequence ID" value="MBA2176280.1"/>
    <property type="molecule type" value="Genomic_DNA"/>
</dbReference>
<protein>
    <submittedName>
        <fullName evidence="2">Uncharacterized protein</fullName>
    </submittedName>
</protein>
<evidence type="ECO:0000313" key="2">
    <source>
        <dbReference type="EMBL" id="MBA2176280.1"/>
    </source>
</evidence>
<reference evidence="2 3" key="1">
    <citation type="journal article" date="2004" name="Extremophiles">
        <title>Halobacillus locisalis sp. nov., a halophilic bacterium isolated from a marine solar saltern of the Yellow Sea in Korea.</title>
        <authorList>
            <person name="Yoon J.H."/>
            <person name="Kang K.H."/>
            <person name="Oh T.K."/>
            <person name="Park Y.H."/>
        </authorList>
    </citation>
    <scope>NUCLEOTIDE SEQUENCE [LARGE SCALE GENOMIC DNA]</scope>
    <source>
        <strain evidence="2 3">KCTC 3788</strain>
    </source>
</reference>
<sequence length="236" mass="26404">MKSVVDRKALATWITVSFVVVTLAFYFSGRAHNSFFAWTFVSLIHGGLTVALFGNAVSMLIEYLHSKWSTMNGLLYITLHSFFGLLSGILLGNVVFLTIAIVSATLFGSVDYWLKIKKRSTYALTSIGVFPVAVIVGIWLFTKITQGPFTEAQAIDVATNGQSVPDYSGEQTETIGAYEVKRTTEREKIDTNTYVVIFIESWSNEYYSGEWYISYKVNRHDAEVLDSGGRRVPDTR</sequence>
<feature type="transmembrane region" description="Helical" evidence="1">
    <location>
        <begin position="35"/>
        <end position="61"/>
    </location>
</feature>
<gene>
    <name evidence="2" type="ORF">H0266_15385</name>
</gene>
<dbReference type="AlphaFoldDB" id="A0A838CWE0"/>
<proteinExistence type="predicted"/>
<name>A0A838CWE0_9BACI</name>
<evidence type="ECO:0000313" key="3">
    <source>
        <dbReference type="Proteomes" id="UP000571017"/>
    </source>
</evidence>
<feature type="transmembrane region" description="Helical" evidence="1">
    <location>
        <begin position="9"/>
        <end position="29"/>
    </location>
</feature>
<keyword evidence="1" id="KW-0472">Membrane</keyword>
<dbReference type="RefSeq" id="WP_181473311.1">
    <property type="nucleotide sequence ID" value="NZ_JACEFG010000003.1"/>
</dbReference>